<keyword evidence="3" id="KW-1185">Reference proteome</keyword>
<protein>
    <submittedName>
        <fullName evidence="2">Uncharacterized protein</fullName>
    </submittedName>
</protein>
<organism evidence="2 3">
    <name type="scientific">Diceros bicornis minor</name>
    <name type="common">South-central black rhinoceros</name>
    <dbReference type="NCBI Taxonomy" id="77932"/>
    <lineage>
        <taxon>Eukaryota</taxon>
        <taxon>Metazoa</taxon>
        <taxon>Chordata</taxon>
        <taxon>Craniata</taxon>
        <taxon>Vertebrata</taxon>
        <taxon>Euteleostomi</taxon>
        <taxon>Mammalia</taxon>
        <taxon>Eutheria</taxon>
        <taxon>Laurasiatheria</taxon>
        <taxon>Perissodactyla</taxon>
        <taxon>Rhinocerotidae</taxon>
        <taxon>Diceros</taxon>
    </lineage>
</organism>
<accession>A0A7J7FHG3</accession>
<proteinExistence type="predicted"/>
<sequence>MCPHLSASQVTRGPGKRAATKRARRSHSRDRLAGPALSSCQVPNLPEAIANLTSVTQTPESSSDKGSDVWLQGEPLGAIWVPCESGFSEGQSGRVDTACCEEEPGPSCVYACSYAYIRVLQRIPRDLSVQDLIIKTDCVRVVECFGFWLQLVNFSESVDPDAETESCGPLFGEVRSFNPGKLEPGEEARRGAGAGKWGLAVRFAHPVPDRPALRRVARDGTALLSAVSTCEGGKRLEPRTQTNDPGPVQPRARERSAGRVRARSSGKDRAVDLRAPGDDRVQGDS</sequence>
<evidence type="ECO:0000313" key="3">
    <source>
        <dbReference type="Proteomes" id="UP000551758"/>
    </source>
</evidence>
<dbReference type="Proteomes" id="UP000551758">
    <property type="component" value="Unassembled WGS sequence"/>
</dbReference>
<feature type="compositionally biased region" description="Polar residues" evidence="1">
    <location>
        <begin position="1"/>
        <end position="11"/>
    </location>
</feature>
<feature type="region of interest" description="Disordered" evidence="1">
    <location>
        <begin position="1"/>
        <end position="38"/>
    </location>
</feature>
<name>A0A7J7FHG3_DICBM</name>
<gene>
    <name evidence="2" type="ORF">HPG69_009950</name>
</gene>
<feature type="compositionally biased region" description="Basic residues" evidence="1">
    <location>
        <begin position="14"/>
        <end position="28"/>
    </location>
</feature>
<dbReference type="AlphaFoldDB" id="A0A7J7FHG3"/>
<feature type="compositionally biased region" description="Basic and acidic residues" evidence="1">
    <location>
        <begin position="265"/>
        <end position="285"/>
    </location>
</feature>
<comment type="caution">
    <text evidence="2">The sequence shown here is derived from an EMBL/GenBank/DDBJ whole genome shotgun (WGS) entry which is preliminary data.</text>
</comment>
<reference evidence="2 3" key="1">
    <citation type="journal article" date="2020" name="Mol. Biol. Evol.">
        <title>Interspecific Gene Flow and the Evolution of Specialization in Black and White Rhinoceros.</title>
        <authorList>
            <person name="Moodley Y."/>
            <person name="Westbury M.V."/>
            <person name="Russo I.M."/>
            <person name="Gopalakrishnan S."/>
            <person name="Rakotoarivelo A."/>
            <person name="Olsen R.A."/>
            <person name="Prost S."/>
            <person name="Tunstall T."/>
            <person name="Ryder O.A."/>
            <person name="Dalen L."/>
            <person name="Bruford M.W."/>
        </authorList>
    </citation>
    <scope>NUCLEOTIDE SEQUENCE [LARGE SCALE GENOMIC DNA]</scope>
    <source>
        <strain evidence="2">SBR-YM</strain>
        <tissue evidence="2">Skin</tissue>
    </source>
</reference>
<evidence type="ECO:0000256" key="1">
    <source>
        <dbReference type="SAM" id="MobiDB-lite"/>
    </source>
</evidence>
<dbReference type="EMBL" id="JACDTQ010000717">
    <property type="protein sequence ID" value="KAF5927134.1"/>
    <property type="molecule type" value="Genomic_DNA"/>
</dbReference>
<evidence type="ECO:0000313" key="2">
    <source>
        <dbReference type="EMBL" id="KAF5927134.1"/>
    </source>
</evidence>
<feature type="region of interest" description="Disordered" evidence="1">
    <location>
        <begin position="231"/>
        <end position="285"/>
    </location>
</feature>